<keyword evidence="2" id="KW-0805">Transcription regulation</keyword>
<dbReference type="EMBL" id="CM004388">
    <property type="protein sequence ID" value="OAY56678.1"/>
    <property type="molecule type" value="Genomic_DNA"/>
</dbReference>
<feature type="region of interest" description="Disordered" evidence="6">
    <location>
        <begin position="71"/>
        <end position="90"/>
    </location>
</feature>
<reference evidence="8" key="1">
    <citation type="submission" date="2016-02" db="EMBL/GenBank/DDBJ databases">
        <title>WGS assembly of Manihot esculenta.</title>
        <authorList>
            <person name="Bredeson J.V."/>
            <person name="Prochnik S.E."/>
            <person name="Lyons J.B."/>
            <person name="Schmutz J."/>
            <person name="Grimwood J."/>
            <person name="Vrebalov J."/>
            <person name="Bart R.S."/>
            <person name="Amuge T."/>
            <person name="Ferguson M.E."/>
            <person name="Green R."/>
            <person name="Putnam N."/>
            <person name="Stites J."/>
            <person name="Rounsley S."/>
            <person name="Rokhsar D.S."/>
        </authorList>
    </citation>
    <scope>NUCLEOTIDE SEQUENCE [LARGE SCALE GENOMIC DNA]</scope>
    <source>
        <tissue evidence="8">Leaf</tissue>
    </source>
</reference>
<dbReference type="InterPro" id="IPR018872">
    <property type="entry name" value="Zn-cluster-dom"/>
</dbReference>
<dbReference type="FunFam" id="2.20.25.80:FF:000004">
    <property type="entry name" value="WRKY transcription factor 65"/>
    <property type="match status" value="1"/>
</dbReference>
<evidence type="ECO:0000313" key="8">
    <source>
        <dbReference type="EMBL" id="OAY56678.1"/>
    </source>
</evidence>
<proteinExistence type="predicted"/>
<accession>A0A2C9WAY4</accession>
<dbReference type="GO" id="GO:0003700">
    <property type="term" value="F:DNA-binding transcription factor activity"/>
    <property type="evidence" value="ECO:0000318"/>
    <property type="project" value="GO_Central"/>
</dbReference>
<evidence type="ECO:0000256" key="5">
    <source>
        <dbReference type="ARBA" id="ARBA00023242"/>
    </source>
</evidence>
<dbReference type="Pfam" id="PF03106">
    <property type="entry name" value="WRKY"/>
    <property type="match status" value="1"/>
</dbReference>
<evidence type="ECO:0000256" key="3">
    <source>
        <dbReference type="ARBA" id="ARBA00023125"/>
    </source>
</evidence>
<dbReference type="SMART" id="SM00774">
    <property type="entry name" value="WRKY"/>
    <property type="match status" value="1"/>
</dbReference>
<feature type="domain" description="WRKY" evidence="7">
    <location>
        <begin position="246"/>
        <end position="312"/>
    </location>
</feature>
<keyword evidence="4" id="KW-0804">Transcription</keyword>
<dbReference type="GO" id="GO:0005516">
    <property type="term" value="F:calmodulin binding"/>
    <property type="evidence" value="ECO:0007669"/>
    <property type="project" value="UniProtKB-ARBA"/>
</dbReference>
<dbReference type="GO" id="GO:0000976">
    <property type="term" value="F:transcription cis-regulatory region binding"/>
    <property type="evidence" value="ECO:0000318"/>
    <property type="project" value="GO_Central"/>
</dbReference>
<evidence type="ECO:0000256" key="6">
    <source>
        <dbReference type="SAM" id="MobiDB-lite"/>
    </source>
</evidence>
<feature type="region of interest" description="Disordered" evidence="6">
    <location>
        <begin position="188"/>
        <end position="209"/>
    </location>
</feature>
<dbReference type="SMR" id="A0A2C9WAY4"/>
<organism evidence="8">
    <name type="scientific">Manihot esculenta</name>
    <name type="common">Cassava</name>
    <name type="synonym">Jatropha manihot</name>
    <dbReference type="NCBI Taxonomy" id="3983"/>
    <lineage>
        <taxon>Eukaryota</taxon>
        <taxon>Viridiplantae</taxon>
        <taxon>Streptophyta</taxon>
        <taxon>Embryophyta</taxon>
        <taxon>Tracheophyta</taxon>
        <taxon>Spermatophyta</taxon>
        <taxon>Magnoliopsida</taxon>
        <taxon>eudicotyledons</taxon>
        <taxon>Gunneridae</taxon>
        <taxon>Pentapetalae</taxon>
        <taxon>rosids</taxon>
        <taxon>fabids</taxon>
        <taxon>Malpighiales</taxon>
        <taxon>Euphorbiaceae</taxon>
        <taxon>Crotonoideae</taxon>
        <taxon>Manihoteae</taxon>
        <taxon>Manihot</taxon>
    </lineage>
</organism>
<dbReference type="InterPro" id="IPR044810">
    <property type="entry name" value="WRKY_plant"/>
</dbReference>
<evidence type="ECO:0000256" key="2">
    <source>
        <dbReference type="ARBA" id="ARBA00023015"/>
    </source>
</evidence>
<gene>
    <name evidence="8" type="ORF">MANES_02G036600</name>
</gene>
<dbReference type="Pfam" id="PF10533">
    <property type="entry name" value="Plant_zn_clust"/>
    <property type="match status" value="1"/>
</dbReference>
<dbReference type="SUPFAM" id="SSF118290">
    <property type="entry name" value="WRKY DNA-binding domain"/>
    <property type="match status" value="1"/>
</dbReference>
<dbReference type="InterPro" id="IPR003657">
    <property type="entry name" value="WRKY_dom"/>
</dbReference>
<dbReference type="PROSITE" id="PS50811">
    <property type="entry name" value="WRKY"/>
    <property type="match status" value="1"/>
</dbReference>
<dbReference type="GO" id="GO:0005634">
    <property type="term" value="C:nucleus"/>
    <property type="evidence" value="ECO:0000318"/>
    <property type="project" value="GO_Central"/>
</dbReference>
<keyword evidence="3" id="KW-0238">DNA-binding</keyword>
<dbReference type="Gene3D" id="2.20.25.80">
    <property type="entry name" value="WRKY domain"/>
    <property type="match status" value="1"/>
</dbReference>
<dbReference type="AlphaFoldDB" id="A0A2C9WAY4"/>
<dbReference type="PANTHER" id="PTHR31282">
    <property type="entry name" value="WRKY TRANSCRIPTION FACTOR 21-RELATED"/>
    <property type="match status" value="1"/>
</dbReference>
<evidence type="ECO:0000256" key="4">
    <source>
        <dbReference type="ARBA" id="ARBA00023163"/>
    </source>
</evidence>
<keyword evidence="5" id="KW-0539">Nucleus</keyword>
<comment type="subcellular location">
    <subcellularLocation>
        <location evidence="1">Nucleus</location>
    </subcellularLocation>
</comment>
<dbReference type="InterPro" id="IPR036576">
    <property type="entry name" value="WRKY_dom_sf"/>
</dbReference>
<evidence type="ECO:0000259" key="7">
    <source>
        <dbReference type="PROSITE" id="PS50811"/>
    </source>
</evidence>
<name>A0A2C9WAY4_MANES</name>
<dbReference type="GO" id="GO:0006355">
    <property type="term" value="P:regulation of DNA-templated transcription"/>
    <property type="evidence" value="ECO:0000318"/>
    <property type="project" value="GO_Central"/>
</dbReference>
<protein>
    <recommendedName>
        <fullName evidence="7">WRKY domain-containing protein</fullName>
    </recommendedName>
</protein>
<sequence>MKETSGVCVSSTPRWDFKVHEVAQSSFRQAHRLFCCISDTTHKRSIQEVSLIAQGAVNEFRNLLTLLDGPSQSDSKRIRKGPLPLPHDINPVELMDNSTSMPQSSGCNLTTEPRIVRQLLPLQSIQATNSLSHTTSFSFDRGNSNSKANVDFTNPAMISNLSFSLPSSPFLSLDGRGGIEKQLVQYSASETGASRDSSSMFPKSKSGTMSEETSTKCLASTGGCHCSKRRKLRMKKIIQVPALSCKLAEIPPDDYTWRKYGQKPIKGSPYPRSYYKCSSKRGCPARKHVERCLQDPTMLVVTYEGDHCHSKLLFSSPNLMIQV</sequence>
<evidence type="ECO:0000256" key="1">
    <source>
        <dbReference type="ARBA" id="ARBA00004123"/>
    </source>
</evidence>